<reference evidence="3" key="1">
    <citation type="journal article" date="2019" name="Int. J. Syst. Evol. Microbiol.">
        <title>The Global Catalogue of Microorganisms (GCM) 10K type strain sequencing project: providing services to taxonomists for standard genome sequencing and annotation.</title>
        <authorList>
            <consortium name="The Broad Institute Genomics Platform"/>
            <consortium name="The Broad Institute Genome Sequencing Center for Infectious Disease"/>
            <person name="Wu L."/>
            <person name="Ma J."/>
        </authorList>
    </citation>
    <scope>NUCLEOTIDE SEQUENCE [LARGE SCALE GENOMIC DNA]</scope>
    <source>
        <strain evidence="3">CCM 8911</strain>
    </source>
</reference>
<dbReference type="RefSeq" id="WP_125586814.1">
    <property type="nucleotide sequence ID" value="NZ_JBHTMO010000020.1"/>
</dbReference>
<organism evidence="2 3">
    <name type="scientific">Lacticaseibacillus jixianensis</name>
    <dbReference type="NCBI Taxonomy" id="2486012"/>
    <lineage>
        <taxon>Bacteria</taxon>
        <taxon>Bacillati</taxon>
        <taxon>Bacillota</taxon>
        <taxon>Bacilli</taxon>
        <taxon>Lactobacillales</taxon>
        <taxon>Lactobacillaceae</taxon>
        <taxon>Lacticaseibacillus</taxon>
    </lineage>
</organism>
<accession>A0ABW4B890</accession>
<proteinExistence type="predicted"/>
<gene>
    <name evidence="2" type="ORF">ACFQ3L_06600</name>
</gene>
<dbReference type="SUPFAM" id="SSF51735">
    <property type="entry name" value="NAD(P)-binding Rossmann-fold domains"/>
    <property type="match status" value="1"/>
</dbReference>
<name>A0ABW4B890_9LACO</name>
<dbReference type="InterPro" id="IPR036291">
    <property type="entry name" value="NAD(P)-bd_dom_sf"/>
</dbReference>
<protein>
    <submittedName>
        <fullName evidence="2">NAD(P)-dependent oxidoreductase</fullName>
    </submittedName>
</protein>
<dbReference type="EMBL" id="JBHTMO010000020">
    <property type="protein sequence ID" value="MFD1393239.1"/>
    <property type="molecule type" value="Genomic_DNA"/>
</dbReference>
<evidence type="ECO:0000313" key="3">
    <source>
        <dbReference type="Proteomes" id="UP001597249"/>
    </source>
</evidence>
<dbReference type="PANTHER" id="PTHR43355">
    <property type="entry name" value="FLAVIN REDUCTASE (NADPH)"/>
    <property type="match status" value="1"/>
</dbReference>
<dbReference type="InterPro" id="IPR016040">
    <property type="entry name" value="NAD(P)-bd_dom"/>
</dbReference>
<feature type="domain" description="NAD(P)-binding" evidence="1">
    <location>
        <begin position="8"/>
        <end position="196"/>
    </location>
</feature>
<keyword evidence="3" id="KW-1185">Reference proteome</keyword>
<dbReference type="InterPro" id="IPR051606">
    <property type="entry name" value="Polyketide_Oxido-like"/>
</dbReference>
<sequence length="212" mass="22848">MTKIGIIGATGHVGQAIMKEALDRGAQVTAIVRSADKAKALFGEQAAILTKDAMALTRADLAGFDVIVDAFASVKPYEHVDLATRLISLFREDQTTQLFFVIGASTLIKPDGSTLLADTMKRFAGEPWLAGMIEQNREFKFLQLVDDVNWTAITPSTDFTDGPKTAYRVGGSRIINSAAGKNEVSVANFAAALLDESEQPKHVRTQFSVVDA</sequence>
<evidence type="ECO:0000259" key="1">
    <source>
        <dbReference type="Pfam" id="PF13460"/>
    </source>
</evidence>
<comment type="caution">
    <text evidence="2">The sequence shown here is derived from an EMBL/GenBank/DDBJ whole genome shotgun (WGS) entry which is preliminary data.</text>
</comment>
<dbReference type="Proteomes" id="UP001597249">
    <property type="component" value="Unassembled WGS sequence"/>
</dbReference>
<dbReference type="PANTHER" id="PTHR43355:SF2">
    <property type="entry name" value="FLAVIN REDUCTASE (NADPH)"/>
    <property type="match status" value="1"/>
</dbReference>
<evidence type="ECO:0000313" key="2">
    <source>
        <dbReference type="EMBL" id="MFD1393239.1"/>
    </source>
</evidence>
<dbReference type="Gene3D" id="3.40.50.720">
    <property type="entry name" value="NAD(P)-binding Rossmann-like Domain"/>
    <property type="match status" value="1"/>
</dbReference>
<dbReference type="Pfam" id="PF13460">
    <property type="entry name" value="NAD_binding_10"/>
    <property type="match status" value="1"/>
</dbReference>